<evidence type="ECO:0000259" key="3">
    <source>
        <dbReference type="Pfam" id="PF00561"/>
    </source>
</evidence>
<reference evidence="5 6" key="1">
    <citation type="submission" date="2020-01" db="EMBL/GenBank/DDBJ databases">
        <title>Aspergillus terreus IFO 6365 whole genome shotgun sequence.</title>
        <authorList>
            <person name="Kanamasa S."/>
            <person name="Takahashi H."/>
        </authorList>
    </citation>
    <scope>NUCLEOTIDE SEQUENCE [LARGE SCALE GENOMIC DNA]</scope>
    <source>
        <strain evidence="5 6">IFO 6365</strain>
    </source>
</reference>
<dbReference type="Proteomes" id="UP000452235">
    <property type="component" value="Unassembled WGS sequence"/>
</dbReference>
<evidence type="ECO:0000313" key="5">
    <source>
        <dbReference type="EMBL" id="GFF18410.1"/>
    </source>
</evidence>
<dbReference type="PANTHER" id="PTHR43248">
    <property type="entry name" value="2-SUCCINYL-6-HYDROXY-2,4-CYCLOHEXADIENE-1-CARBOXYLATE SYNTHASE"/>
    <property type="match status" value="1"/>
</dbReference>
<feature type="domain" description="AB hydrolase-1" evidence="3">
    <location>
        <begin position="112"/>
        <end position="260"/>
    </location>
</feature>
<dbReference type="SUPFAM" id="SSF53474">
    <property type="entry name" value="alpha/beta-Hydrolases"/>
    <property type="match status" value="1"/>
</dbReference>
<sequence>MDTKSWLGPPVPNQQPHPTRRNYWAIAPLIVVGFVILFCNRPLLSPCTNQPTYFEYSGEHIRWEPCGRLKTTALECSSIDVPMDQFNASNSGSKTFTIPLIRIRGSNATQNLLTNPGGPGMSGVEFFYRIGDQMKAFVGEGFHLVSFDPRGVNSSTPAASCYPDDDTRREASRVSYHDILNDSSEVYAWAQNFAKACPDTMDEYGKYINTPQTAADMNSILDALGQQDMAYWGFSYGSVLGQTYAGLFPERAKRIIIDGVADQFQWYEGVFEAESLEDTDKVLHGFFDECIKAGAERCALAPLATSKEQLRDVVLSYMETLREQPIPVYINNTAFGLLDHAKIWYNGVFPSLYDPLEWASLADHLYALIQGNATDAFLAYQKSPATIVRESNELVTLNDGLNGAEYWPQDRQSLLDKIVPYMNESLFGAWYNKMFYLKQHWAVPRTHPYVPRKVKTAHPLLILSTSYDPVCPLGSARAAYNAFEGSQIVEIQGYGHCSASAPSVCAAKHIREFLYTGKLPSSYTTCEVDVPYFIRPEKDGQVSAHRVFEDLADAKIHLAQLGLARALIW</sequence>
<dbReference type="AlphaFoldDB" id="A0A5M3ZA22"/>
<dbReference type="OrthoDB" id="425534at2759"/>
<dbReference type="InterPro" id="IPR029058">
    <property type="entry name" value="AB_hydrolase_fold"/>
</dbReference>
<evidence type="ECO:0000259" key="4">
    <source>
        <dbReference type="Pfam" id="PF08386"/>
    </source>
</evidence>
<dbReference type="Gene3D" id="3.40.50.1820">
    <property type="entry name" value="alpha/beta hydrolase"/>
    <property type="match status" value="1"/>
</dbReference>
<keyword evidence="2 5" id="KW-0378">Hydrolase</keyword>
<evidence type="ECO:0000256" key="1">
    <source>
        <dbReference type="ARBA" id="ARBA00010088"/>
    </source>
</evidence>
<dbReference type="VEuPathDB" id="FungiDB:ATEG_06608"/>
<dbReference type="EMBL" id="BLJY01000008">
    <property type="protein sequence ID" value="GFF18410.1"/>
    <property type="molecule type" value="Genomic_DNA"/>
</dbReference>
<comment type="caution">
    <text evidence="5">The sequence shown here is derived from an EMBL/GenBank/DDBJ whole genome shotgun (WGS) entry which is preliminary data.</text>
</comment>
<protein>
    <submittedName>
        <fullName evidence="5">Alpha/beta hydrolase fold-1</fullName>
    </submittedName>
</protein>
<name>A0A5M3ZA22_ASPTE</name>
<dbReference type="InterPro" id="IPR000073">
    <property type="entry name" value="AB_hydrolase_1"/>
</dbReference>
<comment type="similarity">
    <text evidence="1">Belongs to the peptidase S33 family.</text>
</comment>
<evidence type="ECO:0000313" key="6">
    <source>
        <dbReference type="Proteomes" id="UP000452235"/>
    </source>
</evidence>
<dbReference type="InterPro" id="IPR013595">
    <property type="entry name" value="Pept_S33_TAP-like_C"/>
</dbReference>
<feature type="domain" description="Peptidase S33 tripeptidyl aminopeptidase-like C-terminal" evidence="4">
    <location>
        <begin position="432"/>
        <end position="526"/>
    </location>
</feature>
<accession>A0A5M3ZA22</accession>
<dbReference type="Pfam" id="PF00561">
    <property type="entry name" value="Abhydrolase_1"/>
    <property type="match status" value="1"/>
</dbReference>
<dbReference type="Pfam" id="PF08386">
    <property type="entry name" value="Abhydrolase_4"/>
    <property type="match status" value="1"/>
</dbReference>
<dbReference type="GO" id="GO:0016787">
    <property type="term" value="F:hydrolase activity"/>
    <property type="evidence" value="ECO:0007669"/>
    <property type="project" value="UniProtKB-KW"/>
</dbReference>
<dbReference type="PANTHER" id="PTHR43248:SF25">
    <property type="entry name" value="AB HYDROLASE-1 DOMAIN-CONTAINING PROTEIN-RELATED"/>
    <property type="match status" value="1"/>
</dbReference>
<dbReference type="InterPro" id="IPR051601">
    <property type="entry name" value="Serine_prot/Carboxylest_S33"/>
</dbReference>
<proteinExistence type="inferred from homology"/>
<organism evidence="5 6">
    <name type="scientific">Aspergillus terreus</name>
    <dbReference type="NCBI Taxonomy" id="33178"/>
    <lineage>
        <taxon>Eukaryota</taxon>
        <taxon>Fungi</taxon>
        <taxon>Dikarya</taxon>
        <taxon>Ascomycota</taxon>
        <taxon>Pezizomycotina</taxon>
        <taxon>Eurotiomycetes</taxon>
        <taxon>Eurotiomycetidae</taxon>
        <taxon>Eurotiales</taxon>
        <taxon>Aspergillaceae</taxon>
        <taxon>Aspergillus</taxon>
        <taxon>Aspergillus subgen. Circumdati</taxon>
    </lineage>
</organism>
<keyword evidence="6" id="KW-1185">Reference proteome</keyword>
<evidence type="ECO:0000256" key="2">
    <source>
        <dbReference type="ARBA" id="ARBA00022801"/>
    </source>
</evidence>
<gene>
    <name evidence="5" type="ORF">ATEIFO6365_0008035400</name>
</gene>